<feature type="compositionally biased region" description="Acidic residues" evidence="1">
    <location>
        <begin position="135"/>
        <end position="160"/>
    </location>
</feature>
<proteinExistence type="predicted"/>
<comment type="caution">
    <text evidence="2">The sequence shown here is derived from an EMBL/GenBank/DDBJ whole genome shotgun (WGS) entry which is preliminary data.</text>
</comment>
<name>A0A941HPK3_9CLOT</name>
<dbReference type="Proteomes" id="UP000675379">
    <property type="component" value="Unassembled WGS sequence"/>
</dbReference>
<feature type="region of interest" description="Disordered" evidence="1">
    <location>
        <begin position="134"/>
        <end position="173"/>
    </location>
</feature>
<reference evidence="2" key="1">
    <citation type="submission" date="2021-04" db="EMBL/GenBank/DDBJ databases">
        <title>Proteiniclasticum sedimins sp. nov., an obligate anaerobic bacterium isolated from anaerobic sludge.</title>
        <authorList>
            <person name="Liu J."/>
        </authorList>
    </citation>
    <scope>NUCLEOTIDE SEQUENCE</scope>
    <source>
        <strain evidence="2">BAD-10</strain>
    </source>
</reference>
<dbReference type="EMBL" id="JAGSCS010000002">
    <property type="protein sequence ID" value="MBR0575140.1"/>
    <property type="molecule type" value="Genomic_DNA"/>
</dbReference>
<evidence type="ECO:0000313" key="3">
    <source>
        <dbReference type="Proteomes" id="UP000675379"/>
    </source>
</evidence>
<dbReference type="RefSeq" id="WP_211799657.1">
    <property type="nucleotide sequence ID" value="NZ_JAGSCS010000002.1"/>
</dbReference>
<evidence type="ECO:0000313" key="2">
    <source>
        <dbReference type="EMBL" id="MBR0575140.1"/>
    </source>
</evidence>
<accession>A0A941HPK3</accession>
<sequence length="173" mass="19994">MAKIRSITIKGYSGYGTDDEAFQDIVRLTADSISYHYQPQIPSELNPVRKWKYQTNSAIYKMRFDAVEAMIPLVLDSAKLENCTDIGGIEFHLIFSDKTEFKETYWVPGERFADCFRLIKSMVPECEYIPAVLLTEEDVEEDDQEEDDKEEEEEEEEESFSEPLAESGEENFG</sequence>
<dbReference type="AlphaFoldDB" id="A0A941HPK3"/>
<protein>
    <submittedName>
        <fullName evidence="2">Uncharacterized protein</fullName>
    </submittedName>
</protein>
<gene>
    <name evidence="2" type="ORF">KCG48_02180</name>
</gene>
<evidence type="ECO:0000256" key="1">
    <source>
        <dbReference type="SAM" id="MobiDB-lite"/>
    </source>
</evidence>
<keyword evidence="3" id="KW-1185">Reference proteome</keyword>
<organism evidence="2 3">
    <name type="scientific">Proteiniclasticum sediminis</name>
    <dbReference type="NCBI Taxonomy" id="2804028"/>
    <lineage>
        <taxon>Bacteria</taxon>
        <taxon>Bacillati</taxon>
        <taxon>Bacillota</taxon>
        <taxon>Clostridia</taxon>
        <taxon>Eubacteriales</taxon>
        <taxon>Clostridiaceae</taxon>
        <taxon>Proteiniclasticum</taxon>
    </lineage>
</organism>